<gene>
    <name evidence="1" type="ORF">VNO78_16074</name>
</gene>
<protein>
    <submittedName>
        <fullName evidence="1">Uncharacterized protein</fullName>
    </submittedName>
</protein>
<proteinExistence type="predicted"/>
<evidence type="ECO:0000313" key="1">
    <source>
        <dbReference type="EMBL" id="KAK7395515.1"/>
    </source>
</evidence>
<name>A0AAN9SHM6_PSOTE</name>
<accession>A0AAN9SHM6</accession>
<reference evidence="1 2" key="1">
    <citation type="submission" date="2024-01" db="EMBL/GenBank/DDBJ databases">
        <title>The genomes of 5 underutilized Papilionoideae crops provide insights into root nodulation and disease resistanc.</title>
        <authorList>
            <person name="Jiang F."/>
        </authorList>
    </citation>
    <scope>NUCLEOTIDE SEQUENCE [LARGE SCALE GENOMIC DNA]</scope>
    <source>
        <strain evidence="1">DUOXIRENSHENG_FW03</strain>
        <tissue evidence="1">Leaves</tissue>
    </source>
</reference>
<keyword evidence="2" id="KW-1185">Reference proteome</keyword>
<dbReference type="AlphaFoldDB" id="A0AAN9SHM6"/>
<dbReference type="Proteomes" id="UP001386955">
    <property type="component" value="Unassembled WGS sequence"/>
</dbReference>
<organism evidence="1 2">
    <name type="scientific">Psophocarpus tetragonolobus</name>
    <name type="common">Winged bean</name>
    <name type="synonym">Dolichos tetragonolobus</name>
    <dbReference type="NCBI Taxonomy" id="3891"/>
    <lineage>
        <taxon>Eukaryota</taxon>
        <taxon>Viridiplantae</taxon>
        <taxon>Streptophyta</taxon>
        <taxon>Embryophyta</taxon>
        <taxon>Tracheophyta</taxon>
        <taxon>Spermatophyta</taxon>
        <taxon>Magnoliopsida</taxon>
        <taxon>eudicotyledons</taxon>
        <taxon>Gunneridae</taxon>
        <taxon>Pentapetalae</taxon>
        <taxon>rosids</taxon>
        <taxon>fabids</taxon>
        <taxon>Fabales</taxon>
        <taxon>Fabaceae</taxon>
        <taxon>Papilionoideae</taxon>
        <taxon>50 kb inversion clade</taxon>
        <taxon>NPAAA clade</taxon>
        <taxon>indigoferoid/millettioid clade</taxon>
        <taxon>Phaseoleae</taxon>
        <taxon>Psophocarpus</taxon>
    </lineage>
</organism>
<sequence length="92" mass="10581">MVAARLKLIPQSNIFLFPSAAVEDPWTYKDHERLVMVGLSYLGDSPDGIQAHQHRGAKMMETLNRSVFLRKECQYVLSRSCKRFLRASVPWS</sequence>
<evidence type="ECO:0000313" key="2">
    <source>
        <dbReference type="Proteomes" id="UP001386955"/>
    </source>
</evidence>
<comment type="caution">
    <text evidence="1">The sequence shown here is derived from an EMBL/GenBank/DDBJ whole genome shotgun (WGS) entry which is preliminary data.</text>
</comment>
<dbReference type="EMBL" id="JAYMYS010000004">
    <property type="protein sequence ID" value="KAK7395515.1"/>
    <property type="molecule type" value="Genomic_DNA"/>
</dbReference>